<accession>A0A084JIN1</accession>
<evidence type="ECO:0000313" key="6">
    <source>
        <dbReference type="EMBL" id="KEZ88815.1"/>
    </source>
</evidence>
<dbReference type="GO" id="GO:0005198">
    <property type="term" value="F:structural molecule activity"/>
    <property type="evidence" value="ECO:0007669"/>
    <property type="project" value="UniProtKB-UniRule"/>
</dbReference>
<dbReference type="GO" id="GO:0003774">
    <property type="term" value="F:cytoskeletal motor activity"/>
    <property type="evidence" value="ECO:0007669"/>
    <property type="project" value="InterPro"/>
</dbReference>
<dbReference type="eggNOG" id="COG1677">
    <property type="taxonomic scope" value="Bacteria"/>
</dbReference>
<dbReference type="GO" id="GO:0009425">
    <property type="term" value="C:bacterial-type flagellum basal body"/>
    <property type="evidence" value="ECO:0007669"/>
    <property type="project" value="UniProtKB-SubCell"/>
</dbReference>
<dbReference type="EMBL" id="JPMD01000001">
    <property type="protein sequence ID" value="KEZ88815.1"/>
    <property type="molecule type" value="Genomic_DNA"/>
</dbReference>
<dbReference type="NCBIfam" id="TIGR00205">
    <property type="entry name" value="fliE"/>
    <property type="match status" value="1"/>
</dbReference>
<gene>
    <name evidence="4 6" type="primary">fliE</name>
    <name evidence="6" type="ORF">IO99_01245</name>
</gene>
<dbReference type="RefSeq" id="WP_035129227.1">
    <property type="nucleotide sequence ID" value="NZ_JPMD01000001.1"/>
</dbReference>
<protein>
    <recommendedName>
        <fullName evidence="4 5">Flagellar hook-basal body complex protein FliE</fullName>
    </recommendedName>
</protein>
<dbReference type="PANTHER" id="PTHR34653">
    <property type="match status" value="1"/>
</dbReference>
<keyword evidence="6" id="KW-0969">Cilium</keyword>
<dbReference type="InterPro" id="IPR001624">
    <property type="entry name" value="FliE"/>
</dbReference>
<dbReference type="STRING" id="318464.IO99_01245"/>
<dbReference type="Pfam" id="PF02049">
    <property type="entry name" value="FliE"/>
    <property type="match status" value="1"/>
</dbReference>
<name>A0A084JIN1_9CLOT</name>
<dbReference type="GO" id="GO:0071973">
    <property type="term" value="P:bacterial-type flagellum-dependent cell motility"/>
    <property type="evidence" value="ECO:0007669"/>
    <property type="project" value="InterPro"/>
</dbReference>
<reference evidence="6 7" key="1">
    <citation type="submission" date="2014-07" db="EMBL/GenBank/DDBJ databases">
        <title>Draft genome of Clostridium sulfidigenes 113A isolated from sediments associated with methane hydrate from Krishna Godavari basin.</title>
        <authorList>
            <person name="Honkalas V.S."/>
            <person name="Dabir A.P."/>
            <person name="Arora P."/>
            <person name="Dhakephalkar P.K."/>
        </authorList>
    </citation>
    <scope>NUCLEOTIDE SEQUENCE [LARGE SCALE GENOMIC DNA]</scope>
    <source>
        <strain evidence="6 7">113A</strain>
    </source>
</reference>
<dbReference type="HAMAP" id="MF_00724">
    <property type="entry name" value="FliE"/>
    <property type="match status" value="1"/>
</dbReference>
<keyword evidence="6" id="KW-0966">Cell projection</keyword>
<keyword evidence="3 4" id="KW-0975">Bacterial flagellum</keyword>
<organism evidence="6 7">
    <name type="scientific">Clostridium sulfidigenes</name>
    <dbReference type="NCBI Taxonomy" id="318464"/>
    <lineage>
        <taxon>Bacteria</taxon>
        <taxon>Bacillati</taxon>
        <taxon>Bacillota</taxon>
        <taxon>Clostridia</taxon>
        <taxon>Eubacteriales</taxon>
        <taxon>Clostridiaceae</taxon>
        <taxon>Clostridium</taxon>
    </lineage>
</organism>
<dbReference type="AlphaFoldDB" id="A0A084JIN1"/>
<dbReference type="PANTHER" id="PTHR34653:SF1">
    <property type="entry name" value="FLAGELLAR HOOK-BASAL BODY COMPLEX PROTEIN FLIE"/>
    <property type="match status" value="1"/>
</dbReference>
<comment type="subcellular location">
    <subcellularLocation>
        <location evidence="1 4">Bacterial flagellum basal body</location>
    </subcellularLocation>
</comment>
<dbReference type="Proteomes" id="UP000028542">
    <property type="component" value="Unassembled WGS sequence"/>
</dbReference>
<keyword evidence="6" id="KW-0282">Flagellum</keyword>
<dbReference type="PRINTS" id="PR01006">
    <property type="entry name" value="FLGHOOKFLIE"/>
</dbReference>
<evidence type="ECO:0000256" key="4">
    <source>
        <dbReference type="HAMAP-Rule" id="MF_00724"/>
    </source>
</evidence>
<comment type="caution">
    <text evidence="6">The sequence shown here is derived from an EMBL/GenBank/DDBJ whole genome shotgun (WGS) entry which is preliminary data.</text>
</comment>
<evidence type="ECO:0000256" key="3">
    <source>
        <dbReference type="ARBA" id="ARBA00023143"/>
    </source>
</evidence>
<proteinExistence type="inferred from homology"/>
<evidence type="ECO:0000313" key="7">
    <source>
        <dbReference type="Proteomes" id="UP000028542"/>
    </source>
</evidence>
<comment type="similarity">
    <text evidence="2 4">Belongs to the FliE family.</text>
</comment>
<evidence type="ECO:0000256" key="5">
    <source>
        <dbReference type="NCBIfam" id="TIGR00205"/>
    </source>
</evidence>
<sequence length="106" mass="11872">MMNNYIPNATIFQNELREIYGVKEKDTEENSASSGTGFAAVIKDELRKVNDLQVEADNNVTGYIAGEKSIHEVVLATEEASMSLELAIQIRNKLVDAYKEFNNMQV</sequence>
<evidence type="ECO:0000256" key="2">
    <source>
        <dbReference type="ARBA" id="ARBA00009272"/>
    </source>
</evidence>
<evidence type="ECO:0000256" key="1">
    <source>
        <dbReference type="ARBA" id="ARBA00004117"/>
    </source>
</evidence>
<keyword evidence="7" id="KW-1185">Reference proteome</keyword>